<feature type="transmembrane region" description="Helical" evidence="1">
    <location>
        <begin position="24"/>
        <end position="44"/>
    </location>
</feature>
<gene>
    <name evidence="2" type="ORF">OV079_28740</name>
</gene>
<keyword evidence="3" id="KW-1185">Reference proteome</keyword>
<name>A0A9X3ESH7_9BACT</name>
<accession>A0A9X3ESH7</accession>
<sequence>MAAIQWNTSSAVAETGPLTMSGTLTVKVALAASFTAFVLGGIVFKISRAAAGGTTVEFSYSGRESVDAVKSLFTVGAKLLFS</sequence>
<dbReference type="AlphaFoldDB" id="A0A9X3ESH7"/>
<keyword evidence="1" id="KW-0812">Transmembrane</keyword>
<dbReference type="RefSeq" id="WP_267772149.1">
    <property type="nucleotide sequence ID" value="NZ_JAPNKE010000002.1"/>
</dbReference>
<comment type="caution">
    <text evidence="2">The sequence shown here is derived from an EMBL/GenBank/DDBJ whole genome shotgun (WGS) entry which is preliminary data.</text>
</comment>
<organism evidence="2 3">
    <name type="scientific">Nannocystis pusilla</name>
    <dbReference type="NCBI Taxonomy" id="889268"/>
    <lineage>
        <taxon>Bacteria</taxon>
        <taxon>Pseudomonadati</taxon>
        <taxon>Myxococcota</taxon>
        <taxon>Polyangia</taxon>
        <taxon>Nannocystales</taxon>
        <taxon>Nannocystaceae</taxon>
        <taxon>Nannocystis</taxon>
    </lineage>
</organism>
<evidence type="ECO:0000313" key="3">
    <source>
        <dbReference type="Proteomes" id="UP001150924"/>
    </source>
</evidence>
<dbReference type="Proteomes" id="UP001150924">
    <property type="component" value="Unassembled WGS sequence"/>
</dbReference>
<evidence type="ECO:0000256" key="1">
    <source>
        <dbReference type="SAM" id="Phobius"/>
    </source>
</evidence>
<evidence type="ECO:0000313" key="2">
    <source>
        <dbReference type="EMBL" id="MCY1009482.1"/>
    </source>
</evidence>
<protein>
    <submittedName>
        <fullName evidence="2">Uncharacterized protein</fullName>
    </submittedName>
</protein>
<dbReference type="EMBL" id="JAPNKE010000002">
    <property type="protein sequence ID" value="MCY1009482.1"/>
    <property type="molecule type" value="Genomic_DNA"/>
</dbReference>
<keyword evidence="1" id="KW-0472">Membrane</keyword>
<reference evidence="2" key="1">
    <citation type="submission" date="2022-11" db="EMBL/GenBank/DDBJ databases">
        <title>Minimal conservation of predation-associated metabolite biosynthetic gene clusters underscores biosynthetic potential of Myxococcota including descriptions for ten novel species: Archangium lansinium sp. nov., Myxococcus landrumus sp. nov., Nannocystis bai.</title>
        <authorList>
            <person name="Ahearne A."/>
            <person name="Stevens C."/>
            <person name="Phillips K."/>
        </authorList>
    </citation>
    <scope>NUCLEOTIDE SEQUENCE</scope>
    <source>
        <strain evidence="2">Na p29</strain>
    </source>
</reference>
<keyword evidence="1" id="KW-1133">Transmembrane helix</keyword>
<proteinExistence type="predicted"/>